<organism evidence="1 2">
    <name type="scientific">Bathymodiolus thermophilus thioautotrophic gill symbiont</name>
    <dbReference type="NCBI Taxonomy" id="2360"/>
    <lineage>
        <taxon>Bacteria</taxon>
        <taxon>Pseudomonadati</taxon>
        <taxon>Pseudomonadota</taxon>
        <taxon>Gammaproteobacteria</taxon>
        <taxon>sulfur-oxidizing symbionts</taxon>
    </lineage>
</organism>
<accession>A0A1J8Q310</accession>
<feature type="non-terminal residue" evidence="1">
    <location>
        <position position="80"/>
    </location>
</feature>
<gene>
    <name evidence="1" type="ORF">BGC33_00305</name>
</gene>
<dbReference type="OrthoDB" id="5242130at2"/>
<evidence type="ECO:0000313" key="2">
    <source>
        <dbReference type="Proteomes" id="UP000182798"/>
    </source>
</evidence>
<name>A0A1J8Q310_9GAMM</name>
<sequence length="80" mass="8776">KTKDTLTTGAIYDYVVEGLSTTGTSPEMIIELTTAIPKDAELRKYSLVNGWSAFVNNNDNTIKSKISTTCTDDNWQTGLI</sequence>
<dbReference type="Proteomes" id="UP000182798">
    <property type="component" value="Unassembled WGS sequence"/>
</dbReference>
<protein>
    <submittedName>
        <fullName evidence="1">Uncharacterized protein</fullName>
    </submittedName>
</protein>
<comment type="caution">
    <text evidence="1">The sequence shown here is derived from an EMBL/GenBank/DDBJ whole genome shotgun (WGS) entry which is preliminary data.</text>
</comment>
<dbReference type="AlphaFoldDB" id="A0A1J8Q310"/>
<dbReference type="RefSeq" id="WP_158009178.1">
    <property type="nucleotide sequence ID" value="NZ_MIQH01000204.1"/>
</dbReference>
<feature type="non-terminal residue" evidence="1">
    <location>
        <position position="1"/>
    </location>
</feature>
<reference evidence="2" key="1">
    <citation type="submission" date="2016-09" db="EMBL/GenBank/DDBJ databases">
        <title>Genome Sequence of Bathymodiolus thermophilus sulfur-oxidizing gill endosymbiont.</title>
        <authorList>
            <person name="Ponnudurai R."/>
            <person name="Kleiner M."/>
            <person name="Sayavedra L."/>
            <person name="Thuermer A."/>
            <person name="Felbeck H."/>
            <person name="Schlueter R."/>
            <person name="Schweder T."/>
            <person name="Markert S."/>
        </authorList>
    </citation>
    <scope>NUCLEOTIDE SEQUENCE [LARGE SCALE GENOMIC DNA]</scope>
    <source>
        <strain evidence="2">BAT/CrabSpa'14</strain>
    </source>
</reference>
<proteinExistence type="predicted"/>
<evidence type="ECO:0000313" key="1">
    <source>
        <dbReference type="EMBL" id="OJA03746.1"/>
    </source>
</evidence>
<dbReference type="EMBL" id="MIQH01000204">
    <property type="protein sequence ID" value="OJA03746.1"/>
    <property type="molecule type" value="Genomic_DNA"/>
</dbReference>